<reference evidence="2 3" key="1">
    <citation type="submission" date="2016-04" db="EMBL/GenBank/DDBJ databases">
        <title>Draft genome of an Enterococcus thailandicus strain isolated from bovine feces.</title>
        <authorList>
            <person name="Beukers A.G."/>
            <person name="Zaheer R."/>
            <person name="Goji N."/>
            <person name="Cook S.R."/>
            <person name="Amoako K."/>
            <person name="Chaves A.V."/>
            <person name="Ward M.P."/>
            <person name="Mcallister T.A."/>
        </authorList>
    </citation>
    <scope>NUCLEOTIDE SEQUENCE [LARGE SCALE GENOMIC DNA]</scope>
    <source>
        <strain evidence="2 3">F0711D 46</strain>
    </source>
</reference>
<proteinExistence type="predicted"/>
<name>A0A179ET31_ENTTH</name>
<evidence type="ECO:0000313" key="4">
    <source>
        <dbReference type="Proteomes" id="UP000321361"/>
    </source>
</evidence>
<organism evidence="2 3">
    <name type="scientific">Enterococcus thailandicus</name>
    <dbReference type="NCBI Taxonomy" id="417368"/>
    <lineage>
        <taxon>Bacteria</taxon>
        <taxon>Bacillati</taxon>
        <taxon>Bacillota</taxon>
        <taxon>Bacilli</taxon>
        <taxon>Lactobacillales</taxon>
        <taxon>Enterococcaceae</taxon>
        <taxon>Enterococcus</taxon>
    </lineage>
</organism>
<dbReference type="RefSeq" id="WP_067481993.1">
    <property type="nucleotide sequence ID" value="NZ_BJUG01000002.1"/>
</dbReference>
<dbReference type="PATRIC" id="fig|417368.6.peg.1116"/>
<dbReference type="Proteomes" id="UP000078516">
    <property type="component" value="Unassembled WGS sequence"/>
</dbReference>
<evidence type="ECO:0000313" key="2">
    <source>
        <dbReference type="EMBL" id="OAQ56378.1"/>
    </source>
</evidence>
<comment type="caution">
    <text evidence="2">The sequence shown here is derived from an EMBL/GenBank/DDBJ whole genome shotgun (WGS) entry which is preliminary data.</text>
</comment>
<evidence type="ECO:0000313" key="1">
    <source>
        <dbReference type="EMBL" id="GEK36269.1"/>
    </source>
</evidence>
<dbReference type="Proteomes" id="UP000321361">
    <property type="component" value="Unassembled WGS sequence"/>
</dbReference>
<dbReference type="AlphaFoldDB" id="A0A179ET31"/>
<reference evidence="1 4" key="2">
    <citation type="submission" date="2019-07" db="EMBL/GenBank/DDBJ databases">
        <title>Whole genome shotgun sequence of Enterococcus thailandicus NBRC 101867.</title>
        <authorList>
            <person name="Hosoyama A."/>
            <person name="Uohara A."/>
            <person name="Ohji S."/>
            <person name="Ichikawa N."/>
        </authorList>
    </citation>
    <scope>NUCLEOTIDE SEQUENCE [LARGE SCALE GENOMIC DNA]</scope>
    <source>
        <strain evidence="1 4">NBRC 101867</strain>
    </source>
</reference>
<dbReference type="EMBL" id="LWMN01000010">
    <property type="protein sequence ID" value="OAQ56378.1"/>
    <property type="molecule type" value="Genomic_DNA"/>
</dbReference>
<dbReference type="EMBL" id="BJUG01000002">
    <property type="protein sequence ID" value="GEK36269.1"/>
    <property type="molecule type" value="Genomic_DNA"/>
</dbReference>
<evidence type="ECO:0000313" key="3">
    <source>
        <dbReference type="Proteomes" id="UP000078516"/>
    </source>
</evidence>
<sequence length="73" mass="8497">MIVNQERPKKATAATHGNKPLFLDNADQSAFFDRHFTNSDDVRFSVIENKSHLDSTVFKKYKKTFFDDWIASE</sequence>
<accession>A0A179ET31</accession>
<keyword evidence="3" id="KW-1185">Reference proteome</keyword>
<protein>
    <submittedName>
        <fullName evidence="2">Uncharacterized protein</fullName>
    </submittedName>
</protein>
<gene>
    <name evidence="2" type="ORF">A6E74_02925</name>
    <name evidence="1" type="ORF">ETH01_05560</name>
</gene>